<accession>A0AA36HN43</accession>
<dbReference type="EMBL" id="CAUJNA010000088">
    <property type="protein sequence ID" value="CAJ1371572.1"/>
    <property type="molecule type" value="Genomic_DNA"/>
</dbReference>
<gene>
    <name evidence="2" type="ORF">EVOR1521_LOCUS1866</name>
</gene>
<sequence>MHETILANCSAERRMGSTVPLRRLVEAELGKIDAAAGRSQAGKLSSVERNAVTFLCLTTEPVRRKLHCIWGDEKVAHSAIPTEYLDIKGPARFLLETTVPEEKAEWRERTAPSEERILLWLDRMAEAFSWRLREAYEKAERPAMDSVAHKFRDGEPEVVYRTACMFLESNPDQVALMSQERQQEMLQEFLRGKIHSMVASAKAMDPTYRPRTHLRFLREALSMSEGDQQALQAEEAQAEASRNSQKAMLLELVRVRLDGARTEFAQRVSQIADHDEQNAVKRMESKEAAHEALSHMLEAHLQQLYTAGTMTRSEKDAATVELKKAKVATIHRPSWRRFMEAAGRTAAEMPLPEGVPAADPHTMLRVNVIDCCAMGPTHTQLYPEMVEDAAKEAATFPATFLGICKLPNVASRSSKSSDPEQAVEEAQSSVLEKLKEGSNHFRVQVVQIHYDAESVKSPKRKYWHPLAIFVSDERDAEGKPVSLFTRRPRSEYKHWTADCSSVANVMSSAGDNEVTDLRQHHSGVGLNSQLLRACLSGFSTKLTAHVRDWTPADDCLSRACMALNAEKPRELPRLAYTATAWEHFLQVGAGKRLIENLNVAMTANLRRMVINKDYELPGLRAEDYQALLGEADSGNPAAADSTLPMPRKIYVCIPRKSSRQWELPILEKEIAKWKADMPALVADIDSLVSQHNQAANPSGTAYALAEEKEGDHQPEPDLPLDRSKLLEDLPQQPKTVAEMPGQVFEVKATKTLTLISNSCHDLFVTASEDLMLDPNTTMFTVRGKWLFREKADQALQEAGQAFSAKLTPDSTVLSEDSARKASPVLADMPTTCMPLQKYVQELARRNFVHPKLMGHTIGRKDGSTQYEVTPAGSNAFEAVPPKGRLPKPTVQNFSTFAALPILLAADRVELVPRVSFNPDNNTIELGFPGVHVTRPVALLAGSLCCLALNPNRNAKPAKEDESGAESEGDDGGPEKRVKKRRRRTPKQMALTPKRARKAKAPKAT</sequence>
<evidence type="ECO:0000313" key="3">
    <source>
        <dbReference type="Proteomes" id="UP001178507"/>
    </source>
</evidence>
<keyword evidence="3" id="KW-1185">Reference proteome</keyword>
<reference evidence="2" key="1">
    <citation type="submission" date="2023-08" db="EMBL/GenBank/DDBJ databases">
        <authorList>
            <person name="Chen Y."/>
            <person name="Shah S."/>
            <person name="Dougan E. K."/>
            <person name="Thang M."/>
            <person name="Chan C."/>
        </authorList>
    </citation>
    <scope>NUCLEOTIDE SEQUENCE</scope>
</reference>
<evidence type="ECO:0000256" key="1">
    <source>
        <dbReference type="SAM" id="MobiDB-lite"/>
    </source>
</evidence>
<feature type="compositionally biased region" description="Acidic residues" evidence="1">
    <location>
        <begin position="962"/>
        <end position="971"/>
    </location>
</feature>
<name>A0AA36HN43_9DINO</name>
<feature type="region of interest" description="Disordered" evidence="1">
    <location>
        <begin position="953"/>
        <end position="1004"/>
    </location>
</feature>
<evidence type="ECO:0000313" key="2">
    <source>
        <dbReference type="EMBL" id="CAJ1371572.1"/>
    </source>
</evidence>
<proteinExistence type="predicted"/>
<dbReference type="AlphaFoldDB" id="A0AA36HN43"/>
<feature type="compositionally biased region" description="Basic residues" evidence="1">
    <location>
        <begin position="993"/>
        <end position="1004"/>
    </location>
</feature>
<organism evidence="2 3">
    <name type="scientific">Effrenium voratum</name>
    <dbReference type="NCBI Taxonomy" id="2562239"/>
    <lineage>
        <taxon>Eukaryota</taxon>
        <taxon>Sar</taxon>
        <taxon>Alveolata</taxon>
        <taxon>Dinophyceae</taxon>
        <taxon>Suessiales</taxon>
        <taxon>Symbiodiniaceae</taxon>
        <taxon>Effrenium</taxon>
    </lineage>
</organism>
<protein>
    <submittedName>
        <fullName evidence="2">Uncharacterized protein</fullName>
    </submittedName>
</protein>
<comment type="caution">
    <text evidence="2">The sequence shown here is derived from an EMBL/GenBank/DDBJ whole genome shotgun (WGS) entry which is preliminary data.</text>
</comment>
<dbReference type="Proteomes" id="UP001178507">
    <property type="component" value="Unassembled WGS sequence"/>
</dbReference>
<feature type="compositionally biased region" description="Basic residues" evidence="1">
    <location>
        <begin position="976"/>
        <end position="985"/>
    </location>
</feature>